<dbReference type="GO" id="GO:0016787">
    <property type="term" value="F:hydrolase activity"/>
    <property type="evidence" value="ECO:0007669"/>
    <property type="project" value="UniProtKB-KW"/>
</dbReference>
<dbReference type="Gene3D" id="1.10.3210.10">
    <property type="entry name" value="Hypothetical protein af1432"/>
    <property type="match status" value="1"/>
</dbReference>
<protein>
    <submittedName>
        <fullName evidence="2">Metal-dependent phosphohydrolase</fullName>
    </submittedName>
</protein>
<evidence type="ECO:0000313" key="2">
    <source>
        <dbReference type="EMBL" id="OWV33221.1"/>
    </source>
</evidence>
<dbReference type="SUPFAM" id="SSF109604">
    <property type="entry name" value="HD-domain/PDEase-like"/>
    <property type="match status" value="1"/>
</dbReference>
<dbReference type="Proteomes" id="UP000198462">
    <property type="component" value="Unassembled WGS sequence"/>
</dbReference>
<feature type="domain" description="HD" evidence="1">
    <location>
        <begin position="66"/>
        <end position="130"/>
    </location>
</feature>
<dbReference type="Pfam" id="PF01966">
    <property type="entry name" value="HD"/>
    <property type="match status" value="1"/>
</dbReference>
<proteinExistence type="predicted"/>
<dbReference type="RefSeq" id="WP_088712007.1">
    <property type="nucleotide sequence ID" value="NZ_NFZT01000001.1"/>
</dbReference>
<keyword evidence="2" id="KW-0378">Hydrolase</keyword>
<dbReference type="PANTHER" id="PTHR40202:SF1">
    <property type="entry name" value="HD DOMAIN-CONTAINING PROTEIN"/>
    <property type="match status" value="1"/>
</dbReference>
<keyword evidence="3" id="KW-1185">Reference proteome</keyword>
<accession>A0A219B4M0</accession>
<reference evidence="3" key="1">
    <citation type="submission" date="2017-05" db="EMBL/GenBank/DDBJ databases">
        <authorList>
            <person name="Lin X."/>
        </authorList>
    </citation>
    <scope>NUCLEOTIDE SEQUENCE [LARGE SCALE GENOMIC DNA]</scope>
    <source>
        <strain evidence="3">JLT2012</strain>
    </source>
</reference>
<organism evidence="2 3">
    <name type="scientific">Pacificimonas flava</name>
    <dbReference type="NCBI Taxonomy" id="1234595"/>
    <lineage>
        <taxon>Bacteria</taxon>
        <taxon>Pseudomonadati</taxon>
        <taxon>Pseudomonadota</taxon>
        <taxon>Alphaproteobacteria</taxon>
        <taxon>Sphingomonadales</taxon>
        <taxon>Sphingosinicellaceae</taxon>
        <taxon>Pacificimonas</taxon>
    </lineage>
</organism>
<gene>
    <name evidence="2" type="ORF">B5C34_06950</name>
</gene>
<dbReference type="InterPro" id="IPR003607">
    <property type="entry name" value="HD/PDEase_dom"/>
</dbReference>
<dbReference type="InterPro" id="IPR006674">
    <property type="entry name" value="HD_domain"/>
</dbReference>
<dbReference type="PANTHER" id="PTHR40202">
    <property type="match status" value="1"/>
</dbReference>
<evidence type="ECO:0000313" key="3">
    <source>
        <dbReference type="Proteomes" id="UP000198462"/>
    </source>
</evidence>
<name>A0A219B4M0_9SPHN</name>
<dbReference type="CDD" id="cd00077">
    <property type="entry name" value="HDc"/>
    <property type="match status" value="1"/>
</dbReference>
<dbReference type="AlphaFoldDB" id="A0A219B4M0"/>
<dbReference type="EMBL" id="NFZT01000001">
    <property type="protein sequence ID" value="OWV33221.1"/>
    <property type="molecule type" value="Genomic_DNA"/>
</dbReference>
<sequence length="196" mass="22592">MATQPAANDTAPRAEFRSMFEGTEDDWKIIGSEHAKHQQERQPDVIMEQLARLGDMQVGFRADQLTHSLMCGTLARRAGASDQEVVAALCHDLGKAMSIPNHGAIAAEILRPYVDDYVYHTIKWHQHFQGKYYYNHMGLPTDMRDQFKDEDWYEFACKLVDEWDAPAFDDEFDCDELESFRPEVTRVFSRPKKMVG</sequence>
<comment type="caution">
    <text evidence="2">The sequence shown here is derived from an EMBL/GenBank/DDBJ whole genome shotgun (WGS) entry which is preliminary data.</text>
</comment>
<evidence type="ECO:0000259" key="1">
    <source>
        <dbReference type="Pfam" id="PF01966"/>
    </source>
</evidence>
<dbReference type="OrthoDB" id="9802857at2"/>
<dbReference type="InterPro" id="IPR052567">
    <property type="entry name" value="OP_Dioxygenase"/>
</dbReference>
<dbReference type="STRING" id="1234595.C725_2173"/>